<dbReference type="AlphaFoldDB" id="A0A8T0KP88"/>
<dbReference type="PANTHER" id="PTHR33333:SF32">
    <property type="entry name" value="PSAD1"/>
    <property type="match status" value="1"/>
</dbReference>
<evidence type="ECO:0000313" key="2">
    <source>
        <dbReference type="EMBL" id="KAG2401271.1"/>
    </source>
</evidence>
<reference evidence="2 3" key="1">
    <citation type="submission" date="2020-05" db="EMBL/GenBank/DDBJ databases">
        <title>Vigna angularis (adzuki bean) Var. LongXiaoDou No. 4 denovo assembly.</title>
        <authorList>
            <person name="Xiang H."/>
        </authorList>
    </citation>
    <scope>NUCLEOTIDE SEQUENCE [LARGE SCALE GENOMIC DNA]</scope>
    <source>
        <tissue evidence="2">Leaf</tissue>
    </source>
</reference>
<protein>
    <submittedName>
        <fullName evidence="2">Uncharacterized protein</fullName>
    </submittedName>
</protein>
<gene>
    <name evidence="2" type="ORF">HKW66_Vig0196930</name>
</gene>
<evidence type="ECO:0000313" key="3">
    <source>
        <dbReference type="Proteomes" id="UP000743370"/>
    </source>
</evidence>
<dbReference type="PANTHER" id="PTHR33333">
    <property type="entry name" value="ERYTHROCYTE MEMBRANE PROTEIN 1-LIKE"/>
    <property type="match status" value="1"/>
</dbReference>
<proteinExistence type="predicted"/>
<accession>A0A8T0KP88</accession>
<sequence>MGGKDGGDSGGKVADGGKGGGGGKDSGGGNSSVDGGSVGNMKAPGGDGSLISREAFESNPKAYFSDLHAASKPNK</sequence>
<comment type="caution">
    <text evidence="2">The sequence shown here is derived from an EMBL/GenBank/DDBJ whole genome shotgun (WGS) entry which is preliminary data.</text>
</comment>
<dbReference type="EMBL" id="JABFOF010000003">
    <property type="protein sequence ID" value="KAG2401271.1"/>
    <property type="molecule type" value="Genomic_DNA"/>
</dbReference>
<feature type="region of interest" description="Disordered" evidence="1">
    <location>
        <begin position="1"/>
        <end position="54"/>
    </location>
</feature>
<dbReference type="InterPro" id="IPR039926">
    <property type="entry name" value="Egg_app_1"/>
</dbReference>
<feature type="compositionally biased region" description="Gly residues" evidence="1">
    <location>
        <begin position="1"/>
        <end position="30"/>
    </location>
</feature>
<evidence type="ECO:0000256" key="1">
    <source>
        <dbReference type="SAM" id="MobiDB-lite"/>
    </source>
</evidence>
<dbReference type="Proteomes" id="UP000743370">
    <property type="component" value="Unassembled WGS sequence"/>
</dbReference>
<name>A0A8T0KP88_PHAAN</name>
<organism evidence="2 3">
    <name type="scientific">Phaseolus angularis</name>
    <name type="common">Azuki bean</name>
    <name type="synonym">Vigna angularis</name>
    <dbReference type="NCBI Taxonomy" id="3914"/>
    <lineage>
        <taxon>Eukaryota</taxon>
        <taxon>Viridiplantae</taxon>
        <taxon>Streptophyta</taxon>
        <taxon>Embryophyta</taxon>
        <taxon>Tracheophyta</taxon>
        <taxon>Spermatophyta</taxon>
        <taxon>Magnoliopsida</taxon>
        <taxon>eudicotyledons</taxon>
        <taxon>Gunneridae</taxon>
        <taxon>Pentapetalae</taxon>
        <taxon>rosids</taxon>
        <taxon>fabids</taxon>
        <taxon>Fabales</taxon>
        <taxon>Fabaceae</taxon>
        <taxon>Papilionoideae</taxon>
        <taxon>50 kb inversion clade</taxon>
        <taxon>NPAAA clade</taxon>
        <taxon>indigoferoid/millettioid clade</taxon>
        <taxon>Phaseoleae</taxon>
        <taxon>Vigna</taxon>
    </lineage>
</organism>